<dbReference type="GO" id="GO:0004803">
    <property type="term" value="F:transposase activity"/>
    <property type="evidence" value="ECO:0007669"/>
    <property type="project" value="InterPro"/>
</dbReference>
<dbReference type="Proteomes" id="UP000008842">
    <property type="component" value="Chromosome"/>
</dbReference>
<evidence type="ECO:0000313" key="2">
    <source>
        <dbReference type="EMBL" id="BAG32555.1"/>
    </source>
</evidence>
<dbReference type="GO" id="GO:0003677">
    <property type="term" value="F:DNA binding"/>
    <property type="evidence" value="ECO:0007669"/>
    <property type="project" value="InterPro"/>
</dbReference>
<dbReference type="BioCyc" id="PGIN431947:G1G2V-39-MONOMER"/>
<accession>B2RGR0</accession>
<dbReference type="AlphaFoldDB" id="B2RGR0"/>
<proteinExistence type="predicted"/>
<name>B2RGR0_PORG3</name>
<dbReference type="HOGENOM" id="CLU_2524711_0_0_10"/>
<dbReference type="GO" id="GO:0006313">
    <property type="term" value="P:DNA transposition"/>
    <property type="evidence" value="ECO:0007669"/>
    <property type="project" value="InterPro"/>
</dbReference>
<protein>
    <recommendedName>
        <fullName evidence="1">Transposase IS4-like domain-containing protein</fullName>
    </recommendedName>
</protein>
<sequence length="87" mass="9779">MRPGNTSACNNFPVFLQDMLNKLEEKKVGLVRADSCFCNKQVIESLQKQKIHYIIAARLTSTVKICLLRLFAVVAETVQRRKIGLGA</sequence>
<evidence type="ECO:0000259" key="1">
    <source>
        <dbReference type="Pfam" id="PF01609"/>
    </source>
</evidence>
<dbReference type="KEGG" id="pgn:PGN_0036"/>
<dbReference type="EMBL" id="AP009380">
    <property type="protein sequence ID" value="BAG32555.1"/>
    <property type="molecule type" value="Genomic_DNA"/>
</dbReference>
<dbReference type="OrthoDB" id="1376257at2"/>
<evidence type="ECO:0000313" key="3">
    <source>
        <dbReference type="Proteomes" id="UP000008842"/>
    </source>
</evidence>
<organism evidence="2 3">
    <name type="scientific">Porphyromonas gingivalis (strain ATCC 33277 / DSM 20709 / CIP 103683 / JCM 12257 / NCTC 11834 / 2561)</name>
    <dbReference type="NCBI Taxonomy" id="431947"/>
    <lineage>
        <taxon>Bacteria</taxon>
        <taxon>Pseudomonadati</taxon>
        <taxon>Bacteroidota</taxon>
        <taxon>Bacteroidia</taxon>
        <taxon>Bacteroidales</taxon>
        <taxon>Porphyromonadaceae</taxon>
        <taxon>Porphyromonas</taxon>
    </lineage>
</organism>
<dbReference type="InterPro" id="IPR002559">
    <property type="entry name" value="Transposase_11"/>
</dbReference>
<feature type="domain" description="Transposase IS4-like" evidence="1">
    <location>
        <begin position="3"/>
        <end position="64"/>
    </location>
</feature>
<dbReference type="eggNOG" id="COG3385">
    <property type="taxonomic scope" value="Bacteria"/>
</dbReference>
<reference evidence="2 3" key="1">
    <citation type="journal article" date="2008" name="DNA Res.">
        <title>Determination of the genome sequence of Porphyromonas gingivalis strain ATCC 33277 and genomic comparison with strain W83 revealed extensive genome rearrangements in P. gingivalis.</title>
        <authorList>
            <person name="Naito M."/>
            <person name="Hirakawa H."/>
            <person name="Yamashita A."/>
            <person name="Ohara N."/>
            <person name="Shoji M."/>
            <person name="Yukitake H."/>
            <person name="Nakayama K."/>
            <person name="Toh H."/>
            <person name="Yoshimura F."/>
            <person name="Kuhara S."/>
            <person name="Hattori M."/>
            <person name="Hayashi T."/>
            <person name="Nakayama K."/>
        </authorList>
    </citation>
    <scope>NUCLEOTIDE SEQUENCE [LARGE SCALE GENOMIC DNA]</scope>
    <source>
        <strain evidence="3">ATCC 33277 / DSM 20709 / CIP 103683 / JCM 12257 / NCTC 11834 / 2561</strain>
    </source>
</reference>
<gene>
    <name evidence="2" type="ordered locus">PGN_0036</name>
</gene>
<dbReference type="Pfam" id="PF01609">
    <property type="entry name" value="DDE_Tnp_1"/>
    <property type="match status" value="1"/>
</dbReference>